<dbReference type="PROSITE" id="PS51787">
    <property type="entry name" value="LON_N"/>
    <property type="match status" value="1"/>
</dbReference>
<keyword evidence="7" id="KW-0346">Stress response</keyword>
<gene>
    <name evidence="16" type="ORF">LRAMOSA06173</name>
</gene>
<dbReference type="Gene3D" id="1.10.8.60">
    <property type="match status" value="1"/>
</dbReference>
<evidence type="ECO:0000256" key="3">
    <source>
        <dbReference type="ARBA" id="ARBA00022741"/>
    </source>
</evidence>
<dbReference type="GO" id="GO:0006508">
    <property type="term" value="P:proteolysis"/>
    <property type="evidence" value="ECO:0007669"/>
    <property type="project" value="UniProtKB-KW"/>
</dbReference>
<feature type="domain" description="Lon N-terminal" evidence="15">
    <location>
        <begin position="5"/>
        <end position="224"/>
    </location>
</feature>
<feature type="binding site" evidence="9">
    <location>
        <begin position="392"/>
        <end position="399"/>
    </location>
    <ligand>
        <name>ATP</name>
        <dbReference type="ChEBI" id="CHEBI:30616"/>
    </ligand>
</feature>
<dbReference type="FunFam" id="1.20.5.5270:FF:000002">
    <property type="entry name" value="Lon protease homolog"/>
    <property type="match status" value="1"/>
</dbReference>
<reference evidence="16" key="1">
    <citation type="journal article" date="2014" name="Genome Announc.">
        <title>De novo whole-genome sequence and genome annotation of Lichtheimia ramosa.</title>
        <authorList>
            <person name="Linde J."/>
            <person name="Schwartze V."/>
            <person name="Binder U."/>
            <person name="Lass-Florl C."/>
            <person name="Voigt K."/>
            <person name="Horn F."/>
        </authorList>
    </citation>
    <scope>NUCLEOTIDE SEQUENCE</scope>
    <source>
        <strain evidence="16">JMRC FSU:6197</strain>
    </source>
</reference>
<dbReference type="GO" id="GO:0004176">
    <property type="term" value="F:ATP-dependent peptidase activity"/>
    <property type="evidence" value="ECO:0007669"/>
    <property type="project" value="InterPro"/>
</dbReference>
<dbReference type="PROSITE" id="PS01046">
    <property type="entry name" value="LON_SER"/>
    <property type="match status" value="1"/>
</dbReference>
<dbReference type="SMART" id="SM00382">
    <property type="entry name" value="AAA"/>
    <property type="match status" value="1"/>
</dbReference>
<dbReference type="InterPro" id="IPR003959">
    <property type="entry name" value="ATPase_AAA_core"/>
</dbReference>
<feature type="compositionally biased region" description="Acidic residues" evidence="13">
    <location>
        <begin position="276"/>
        <end position="285"/>
    </location>
</feature>
<evidence type="ECO:0000256" key="8">
    <source>
        <dbReference type="PIRNR" id="PIRNR001174"/>
    </source>
</evidence>
<evidence type="ECO:0000256" key="4">
    <source>
        <dbReference type="ARBA" id="ARBA00022801"/>
    </source>
</evidence>
<comment type="caution">
    <text evidence="10">Lacks conserved residue(s) required for the propagation of feature annotation.</text>
</comment>
<keyword evidence="2 8" id="KW-0645">Protease</keyword>
<dbReference type="FunFam" id="3.40.50.300:FF:000382">
    <property type="entry name" value="Lon protease homolog 2, peroxisomal"/>
    <property type="match status" value="1"/>
</dbReference>
<evidence type="ECO:0000256" key="5">
    <source>
        <dbReference type="ARBA" id="ARBA00022825"/>
    </source>
</evidence>
<dbReference type="PIRSF" id="PIRSF001174">
    <property type="entry name" value="Lon_proteas"/>
    <property type="match status" value="1"/>
</dbReference>
<feature type="region of interest" description="Disordered" evidence="13">
    <location>
        <begin position="261"/>
        <end position="285"/>
    </location>
</feature>
<dbReference type="SMART" id="SM00464">
    <property type="entry name" value="LON"/>
    <property type="match status" value="1"/>
</dbReference>
<keyword evidence="1" id="KW-0963">Cytoplasm</keyword>
<dbReference type="PANTHER" id="PTHR10046">
    <property type="entry name" value="ATP DEPENDENT LON PROTEASE FAMILY MEMBER"/>
    <property type="match status" value="1"/>
</dbReference>
<evidence type="ECO:0000313" key="16">
    <source>
        <dbReference type="EMBL" id="CDS14002.1"/>
    </source>
</evidence>
<comment type="similarity">
    <text evidence="8 11">Belongs to the peptidase S16 family.</text>
</comment>
<dbReference type="Gene3D" id="1.20.5.5270">
    <property type="match status" value="1"/>
</dbReference>
<sequence length="826" mass="93017">MASSMIVVPLYKKVLLPGVVIKLILRGKEATQLVRRHFRTQSHDRNKVLQIACIPSSKVPAADEANSGILVPKSIRDHLYQHGCSGRILRVQRLANETYGVFVEGVSRFRVKLYHHDAKETDVNMTTCNVVHYDDEQQKSSNNKADTEFRKLLCAFVDKMRALDIPGDLLQQMVGWMDNKSEAVIADMLVCMIDTSFEEKLQMLTTESIPDRMQLAHTWMTRQLHVLQISEQIHSTVEAKMSRQQREFYLRQQLEAIQRELKPKRNASAHQGNEAALDEDEDEEEDMAQLRRRLVEAQLPTEVLQVVQRELVRLQRLQPASAEWAVARNYLELIADLPWSKKTNEVLDIAAARKQLDGDHFGLDQVKKRIIEYLSVAKVKGDLKSPILCFVGPPGVGKTSLGRSIAAALNRKFYRASLGGVRDEADMRGHRRTYVAAMPGLIIQGIRRCGVNNPVYLLDEIDKLVHSKVHGDPAGALLEILDPEQNHTFSDHYLNVPFDLSSVLFIATANSLDTIPEPLLDRMEVIRLHGYSFDEKLHITKSHLLPKQIKSHGLHHQQIQLSDELLMWIAEHYTRESGVRSLERAVAGVIRGKCVELADLRDSDMECAYDPYITKVNIERALGLPLYDASDESKRDMMPGVVTGISDQGPIVVEAILMPGKGNLCLTGSLGSVIKESAQLALTWIRSNSHILKINQLQHRLDHDIHIHVPQGAVPKDGPSAGLAILCALVSLYTNYNIQPTTAFIGEISLRGQVLPVRHTKDRILAAHRAGLRKVILPFANRKNVMHQVPENIRDDLGLVYVKTVWDALHAAVPKQEYRPPLESHL</sequence>
<dbReference type="PROSITE" id="PS51786">
    <property type="entry name" value="LON_PROTEOLYTIC"/>
    <property type="match status" value="1"/>
</dbReference>
<dbReference type="InterPro" id="IPR020568">
    <property type="entry name" value="Ribosomal_Su5_D2-typ_SF"/>
</dbReference>
<dbReference type="GO" id="GO:0030163">
    <property type="term" value="P:protein catabolic process"/>
    <property type="evidence" value="ECO:0007669"/>
    <property type="project" value="InterPro"/>
</dbReference>
<dbReference type="GO" id="GO:0004252">
    <property type="term" value="F:serine-type endopeptidase activity"/>
    <property type="evidence" value="ECO:0007669"/>
    <property type="project" value="InterPro"/>
</dbReference>
<organism evidence="16">
    <name type="scientific">Lichtheimia ramosa</name>
    <dbReference type="NCBI Taxonomy" id="688394"/>
    <lineage>
        <taxon>Eukaryota</taxon>
        <taxon>Fungi</taxon>
        <taxon>Fungi incertae sedis</taxon>
        <taxon>Mucoromycota</taxon>
        <taxon>Mucoromycotina</taxon>
        <taxon>Mucoromycetes</taxon>
        <taxon>Mucorales</taxon>
        <taxon>Lichtheimiaceae</taxon>
        <taxon>Lichtheimia</taxon>
    </lineage>
</organism>
<evidence type="ECO:0000256" key="1">
    <source>
        <dbReference type="ARBA" id="ARBA00022490"/>
    </source>
</evidence>
<proteinExistence type="inferred from homology"/>
<dbReference type="NCBIfam" id="TIGR00763">
    <property type="entry name" value="lon"/>
    <property type="match status" value="1"/>
</dbReference>
<feature type="domain" description="Lon proteolytic" evidence="14">
    <location>
        <begin position="636"/>
        <end position="815"/>
    </location>
</feature>
<protein>
    <recommendedName>
        <fullName evidence="8 12">Lon protease homolog</fullName>
        <ecNumber evidence="8 12">3.4.21.-</ecNumber>
    </recommendedName>
</protein>
<name>A0A077X4P2_9FUNG</name>
<dbReference type="Gene3D" id="3.30.230.10">
    <property type="match status" value="1"/>
</dbReference>
<dbReference type="SUPFAM" id="SSF54211">
    <property type="entry name" value="Ribosomal protein S5 domain 2-like"/>
    <property type="match status" value="1"/>
</dbReference>
<dbReference type="Pfam" id="PF22667">
    <property type="entry name" value="Lon_lid"/>
    <property type="match status" value="1"/>
</dbReference>
<dbReference type="InterPro" id="IPR027065">
    <property type="entry name" value="Lon_Prtase"/>
</dbReference>
<dbReference type="SUPFAM" id="SSF52540">
    <property type="entry name" value="P-loop containing nucleoside triphosphate hydrolases"/>
    <property type="match status" value="1"/>
</dbReference>
<dbReference type="PRINTS" id="PR00830">
    <property type="entry name" value="ENDOLAPTASE"/>
</dbReference>
<evidence type="ECO:0000256" key="13">
    <source>
        <dbReference type="SAM" id="MobiDB-lite"/>
    </source>
</evidence>
<keyword evidence="6 8" id="KW-0067">ATP-binding</keyword>
<dbReference type="InterPro" id="IPR015947">
    <property type="entry name" value="PUA-like_sf"/>
</dbReference>
<dbReference type="Pfam" id="PF05362">
    <property type="entry name" value="Lon_C"/>
    <property type="match status" value="1"/>
</dbReference>
<dbReference type="CDD" id="cd19500">
    <property type="entry name" value="RecA-like_Lon"/>
    <property type="match status" value="1"/>
</dbReference>
<dbReference type="GO" id="GO:0016887">
    <property type="term" value="F:ATP hydrolysis activity"/>
    <property type="evidence" value="ECO:0007669"/>
    <property type="project" value="InterPro"/>
</dbReference>
<dbReference type="InterPro" id="IPR003111">
    <property type="entry name" value="Lon_prtase_N"/>
</dbReference>
<dbReference type="EMBL" id="LK023385">
    <property type="protein sequence ID" value="CDS14002.1"/>
    <property type="molecule type" value="Genomic_DNA"/>
</dbReference>
<evidence type="ECO:0000256" key="6">
    <source>
        <dbReference type="ARBA" id="ARBA00022840"/>
    </source>
</evidence>
<dbReference type="AlphaFoldDB" id="A0A077X4P2"/>
<dbReference type="Pfam" id="PF02190">
    <property type="entry name" value="LON_substr_bdg"/>
    <property type="match status" value="1"/>
</dbReference>
<evidence type="ECO:0000256" key="2">
    <source>
        <dbReference type="ARBA" id="ARBA00022670"/>
    </source>
</evidence>
<evidence type="ECO:0000259" key="15">
    <source>
        <dbReference type="PROSITE" id="PS51787"/>
    </source>
</evidence>
<dbReference type="InterPro" id="IPR003593">
    <property type="entry name" value="AAA+_ATPase"/>
</dbReference>
<evidence type="ECO:0000256" key="7">
    <source>
        <dbReference type="ARBA" id="ARBA00023016"/>
    </source>
</evidence>
<keyword evidence="4 8" id="KW-0378">Hydrolase</keyword>
<dbReference type="InterPro" id="IPR014721">
    <property type="entry name" value="Ribsml_uS5_D2-typ_fold_subgr"/>
</dbReference>
<dbReference type="InterPro" id="IPR008268">
    <property type="entry name" value="Peptidase_S16_AS"/>
</dbReference>
<evidence type="ECO:0000256" key="10">
    <source>
        <dbReference type="PROSITE-ProRule" id="PRU01122"/>
    </source>
</evidence>
<dbReference type="SUPFAM" id="SSF88697">
    <property type="entry name" value="PUA domain-like"/>
    <property type="match status" value="1"/>
</dbReference>
<dbReference type="EC" id="3.4.21.-" evidence="8 12"/>
<dbReference type="OrthoDB" id="2411602at2759"/>
<dbReference type="GO" id="GO:0005524">
    <property type="term" value="F:ATP binding"/>
    <property type="evidence" value="ECO:0007669"/>
    <property type="project" value="UniProtKB-KW"/>
</dbReference>
<dbReference type="Gene3D" id="1.20.58.1480">
    <property type="match status" value="1"/>
</dbReference>
<evidence type="ECO:0000256" key="11">
    <source>
        <dbReference type="RuleBase" id="RU000591"/>
    </source>
</evidence>
<evidence type="ECO:0000256" key="12">
    <source>
        <dbReference type="RuleBase" id="RU000592"/>
    </source>
</evidence>
<dbReference type="Pfam" id="PF00004">
    <property type="entry name" value="AAA"/>
    <property type="match status" value="1"/>
</dbReference>
<dbReference type="Gene3D" id="2.30.130.40">
    <property type="entry name" value="LON domain-like"/>
    <property type="match status" value="1"/>
</dbReference>
<dbReference type="InterPro" id="IPR046336">
    <property type="entry name" value="Lon_prtase_N_sf"/>
</dbReference>
<dbReference type="InterPro" id="IPR027417">
    <property type="entry name" value="P-loop_NTPase"/>
</dbReference>
<accession>A0A077X4P2</accession>
<dbReference type="InterPro" id="IPR054594">
    <property type="entry name" value="Lon_lid"/>
</dbReference>
<dbReference type="InterPro" id="IPR008269">
    <property type="entry name" value="Lon_proteolytic"/>
</dbReference>
<keyword evidence="5 8" id="KW-0720">Serine protease</keyword>
<dbReference type="InterPro" id="IPR004815">
    <property type="entry name" value="Lon_bac/euk-typ"/>
</dbReference>
<evidence type="ECO:0000256" key="9">
    <source>
        <dbReference type="PIRSR" id="PIRSR001174-2"/>
    </source>
</evidence>
<dbReference type="Gene3D" id="3.40.50.300">
    <property type="entry name" value="P-loop containing nucleotide triphosphate hydrolases"/>
    <property type="match status" value="1"/>
</dbReference>
<keyword evidence="3 8" id="KW-0547">Nucleotide-binding</keyword>
<evidence type="ECO:0000259" key="14">
    <source>
        <dbReference type="PROSITE" id="PS51786"/>
    </source>
</evidence>